<evidence type="ECO:0000259" key="6">
    <source>
        <dbReference type="Pfam" id="PF08281"/>
    </source>
</evidence>
<organism evidence="7 8">
    <name type="scientific">Pseudomonas abyssi</name>
    <dbReference type="NCBI Taxonomy" id="170540"/>
    <lineage>
        <taxon>Bacteria</taxon>
        <taxon>Pseudomonadati</taxon>
        <taxon>Pseudomonadota</taxon>
        <taxon>Gammaproteobacteria</taxon>
        <taxon>Pseudomonadales</taxon>
        <taxon>Pseudomonadaceae</taxon>
        <taxon>Pseudomonas</taxon>
    </lineage>
</organism>
<dbReference type="OrthoDB" id="9797134at2"/>
<dbReference type="SUPFAM" id="SSF88659">
    <property type="entry name" value="Sigma3 and sigma4 domains of RNA polymerase sigma factors"/>
    <property type="match status" value="1"/>
</dbReference>
<dbReference type="Pfam" id="PF04542">
    <property type="entry name" value="Sigma70_r2"/>
    <property type="match status" value="1"/>
</dbReference>
<keyword evidence="4" id="KW-0804">Transcription</keyword>
<evidence type="ECO:0000313" key="8">
    <source>
        <dbReference type="Proteomes" id="UP000265411"/>
    </source>
</evidence>
<dbReference type="Proteomes" id="UP000265411">
    <property type="component" value="Unassembled WGS sequence"/>
</dbReference>
<accession>A0A395R7T1</accession>
<dbReference type="GO" id="GO:0003677">
    <property type="term" value="F:DNA binding"/>
    <property type="evidence" value="ECO:0007669"/>
    <property type="project" value="InterPro"/>
</dbReference>
<evidence type="ECO:0000256" key="1">
    <source>
        <dbReference type="ARBA" id="ARBA00010641"/>
    </source>
</evidence>
<dbReference type="InterPro" id="IPR013249">
    <property type="entry name" value="RNA_pol_sigma70_r4_t2"/>
</dbReference>
<dbReference type="EMBL" id="LMAZ01000001">
    <property type="protein sequence ID" value="RGP56113.1"/>
    <property type="molecule type" value="Genomic_DNA"/>
</dbReference>
<name>A0A395R7T1_9PSED</name>
<dbReference type="InterPro" id="IPR036388">
    <property type="entry name" value="WH-like_DNA-bd_sf"/>
</dbReference>
<comment type="similarity">
    <text evidence="1">Belongs to the sigma-70 factor family. ECF subfamily.</text>
</comment>
<dbReference type="SUPFAM" id="SSF88946">
    <property type="entry name" value="Sigma2 domain of RNA polymerase sigma factors"/>
    <property type="match status" value="1"/>
</dbReference>
<dbReference type="InterPro" id="IPR014284">
    <property type="entry name" value="RNA_pol_sigma-70_dom"/>
</dbReference>
<dbReference type="Gene3D" id="1.10.10.10">
    <property type="entry name" value="Winged helix-like DNA-binding domain superfamily/Winged helix DNA-binding domain"/>
    <property type="match status" value="1"/>
</dbReference>
<evidence type="ECO:0000256" key="2">
    <source>
        <dbReference type="ARBA" id="ARBA00023015"/>
    </source>
</evidence>
<dbReference type="InterPro" id="IPR013325">
    <property type="entry name" value="RNA_pol_sigma_r2"/>
</dbReference>
<feature type="domain" description="RNA polymerase sigma-70 region 2" evidence="5">
    <location>
        <begin position="12"/>
        <end position="78"/>
    </location>
</feature>
<dbReference type="Gene3D" id="1.10.1740.10">
    <property type="match status" value="1"/>
</dbReference>
<dbReference type="PANTHER" id="PTHR43133">
    <property type="entry name" value="RNA POLYMERASE ECF-TYPE SIGMA FACTO"/>
    <property type="match status" value="1"/>
</dbReference>
<keyword evidence="8" id="KW-1185">Reference proteome</keyword>
<dbReference type="GO" id="GO:0006352">
    <property type="term" value="P:DNA-templated transcription initiation"/>
    <property type="evidence" value="ECO:0007669"/>
    <property type="project" value="InterPro"/>
</dbReference>
<evidence type="ECO:0000256" key="3">
    <source>
        <dbReference type="ARBA" id="ARBA00023082"/>
    </source>
</evidence>
<reference evidence="7 8" key="1">
    <citation type="journal article" date="2018" name="Syst. Appl. Microbiol.">
        <title>Pseudomonas gallaeciensis sp. nov., isolated from crude-oil-contaminated intertidal sand samples after the Prestige oil spill.</title>
        <authorList>
            <person name="Mulet M."/>
            <person name="Sanchez D."/>
            <person name="Rodriguez A.C."/>
            <person name="Nogales B."/>
            <person name="Bosch R."/>
            <person name="Busquets A."/>
            <person name="Gomila M."/>
            <person name="Lalucat J."/>
            <person name="Garcia-Valdes E."/>
        </authorList>
    </citation>
    <scope>NUCLEOTIDE SEQUENCE [LARGE SCALE GENOMIC DNA]</scope>
    <source>
        <strain evidence="7 8">V113</strain>
    </source>
</reference>
<dbReference type="InterPro" id="IPR039425">
    <property type="entry name" value="RNA_pol_sigma-70-like"/>
</dbReference>
<dbReference type="InterPro" id="IPR007627">
    <property type="entry name" value="RNA_pol_sigma70_r2"/>
</dbReference>
<dbReference type="Pfam" id="PF08281">
    <property type="entry name" value="Sigma70_r4_2"/>
    <property type="match status" value="1"/>
</dbReference>
<dbReference type="GO" id="GO:0016987">
    <property type="term" value="F:sigma factor activity"/>
    <property type="evidence" value="ECO:0007669"/>
    <property type="project" value="UniProtKB-KW"/>
</dbReference>
<comment type="caution">
    <text evidence="7">The sequence shown here is derived from an EMBL/GenBank/DDBJ whole genome shotgun (WGS) entry which is preliminary data.</text>
</comment>
<dbReference type="NCBIfam" id="TIGR02937">
    <property type="entry name" value="sigma70-ECF"/>
    <property type="match status" value="1"/>
</dbReference>
<dbReference type="RefSeq" id="WP_118129132.1">
    <property type="nucleotide sequence ID" value="NZ_LMAZ01000001.1"/>
</dbReference>
<dbReference type="PANTHER" id="PTHR43133:SF63">
    <property type="entry name" value="RNA POLYMERASE SIGMA FACTOR FECI-RELATED"/>
    <property type="match status" value="1"/>
</dbReference>
<dbReference type="InterPro" id="IPR013324">
    <property type="entry name" value="RNA_pol_sigma_r3/r4-like"/>
</dbReference>
<keyword evidence="3" id="KW-0731">Sigma factor</keyword>
<keyword evidence="2" id="KW-0805">Transcription regulation</keyword>
<evidence type="ECO:0000313" key="7">
    <source>
        <dbReference type="EMBL" id="RGP56113.1"/>
    </source>
</evidence>
<proteinExistence type="inferred from homology"/>
<sequence length="165" mass="18910">MSHSSEPLSSVYRGHHSWLRAWLQRQTGCRETAADLAQDTFVRLLTKPRQPQRAGSDVRALLTHIARCLMIDHWRRQQIERAYLETLATLPEALAPSPETRWLILDALQRVDAALQQLPALTREIFLLAQLDGLRYAEIAEHTGVSLPTVKRHMRNAFLACLRLE</sequence>
<dbReference type="AlphaFoldDB" id="A0A395R7T1"/>
<gene>
    <name evidence="7" type="ORF">ASB58_01670</name>
</gene>
<protein>
    <submittedName>
        <fullName evidence="7">RNA polymerase subunit sigma</fullName>
    </submittedName>
</protein>
<evidence type="ECO:0000259" key="5">
    <source>
        <dbReference type="Pfam" id="PF04542"/>
    </source>
</evidence>
<feature type="domain" description="RNA polymerase sigma factor 70 region 4 type 2" evidence="6">
    <location>
        <begin position="109"/>
        <end position="161"/>
    </location>
</feature>
<evidence type="ECO:0000256" key="4">
    <source>
        <dbReference type="ARBA" id="ARBA00023163"/>
    </source>
</evidence>